<accession>A0A1G2SIX2</accession>
<gene>
    <name evidence="5" type="primary">rplD</name>
    <name evidence="7" type="ORF">A2937_01315</name>
</gene>
<evidence type="ECO:0000313" key="8">
    <source>
        <dbReference type="Proteomes" id="UP000177987"/>
    </source>
</evidence>
<dbReference type="Gene3D" id="3.40.1370.10">
    <property type="match status" value="1"/>
</dbReference>
<evidence type="ECO:0000256" key="3">
    <source>
        <dbReference type="ARBA" id="ARBA00023274"/>
    </source>
</evidence>
<dbReference type="GO" id="GO:0003735">
    <property type="term" value="F:structural constituent of ribosome"/>
    <property type="evidence" value="ECO:0007669"/>
    <property type="project" value="InterPro"/>
</dbReference>
<dbReference type="STRING" id="1802727.A2937_01315"/>
<evidence type="ECO:0000256" key="5">
    <source>
        <dbReference type="HAMAP-Rule" id="MF_01328"/>
    </source>
</evidence>
<dbReference type="Pfam" id="PF00573">
    <property type="entry name" value="Ribosomal_L4"/>
    <property type="match status" value="1"/>
</dbReference>
<organism evidence="7 8">
    <name type="scientific">Candidatus Yonathbacteria bacterium RIFCSPLOWO2_01_FULL_47_33b</name>
    <dbReference type="NCBI Taxonomy" id="1802727"/>
    <lineage>
        <taxon>Bacteria</taxon>
        <taxon>Candidatus Yonathiibacteriota</taxon>
    </lineage>
</organism>
<dbReference type="AlphaFoldDB" id="A0A1G2SIX2"/>
<keyword evidence="2 5" id="KW-0689">Ribosomal protein</keyword>
<dbReference type="InterPro" id="IPR023574">
    <property type="entry name" value="Ribosomal_uL4_dom_sf"/>
</dbReference>
<comment type="subunit">
    <text evidence="5">Part of the 50S ribosomal subunit.</text>
</comment>
<dbReference type="GO" id="GO:0006412">
    <property type="term" value="P:translation"/>
    <property type="evidence" value="ECO:0007669"/>
    <property type="project" value="UniProtKB-UniRule"/>
</dbReference>
<comment type="caution">
    <text evidence="7">The sequence shown here is derived from an EMBL/GenBank/DDBJ whole genome shotgun (WGS) entry which is preliminary data.</text>
</comment>
<comment type="function">
    <text evidence="5">Forms part of the polypeptide exit tunnel.</text>
</comment>
<dbReference type="Proteomes" id="UP000177987">
    <property type="component" value="Unassembled WGS sequence"/>
</dbReference>
<dbReference type="SUPFAM" id="SSF52166">
    <property type="entry name" value="Ribosomal protein L4"/>
    <property type="match status" value="1"/>
</dbReference>
<keyword evidence="5" id="KW-0694">RNA-binding</keyword>
<feature type="region of interest" description="Disordered" evidence="6">
    <location>
        <begin position="43"/>
        <end position="85"/>
    </location>
</feature>
<evidence type="ECO:0000313" key="7">
    <source>
        <dbReference type="EMBL" id="OHA84361.1"/>
    </source>
</evidence>
<dbReference type="NCBIfam" id="TIGR03953">
    <property type="entry name" value="rplD_bact"/>
    <property type="match status" value="1"/>
</dbReference>
<dbReference type="GO" id="GO:1990904">
    <property type="term" value="C:ribonucleoprotein complex"/>
    <property type="evidence" value="ECO:0007669"/>
    <property type="project" value="UniProtKB-KW"/>
</dbReference>
<evidence type="ECO:0000256" key="6">
    <source>
        <dbReference type="SAM" id="MobiDB-lite"/>
    </source>
</evidence>
<dbReference type="InterPro" id="IPR002136">
    <property type="entry name" value="Ribosomal_uL4"/>
</dbReference>
<dbReference type="PANTHER" id="PTHR10746:SF6">
    <property type="entry name" value="LARGE RIBOSOMAL SUBUNIT PROTEIN UL4M"/>
    <property type="match status" value="1"/>
</dbReference>
<evidence type="ECO:0000256" key="1">
    <source>
        <dbReference type="ARBA" id="ARBA00010528"/>
    </source>
</evidence>
<dbReference type="EMBL" id="MHUW01000001">
    <property type="protein sequence ID" value="OHA84361.1"/>
    <property type="molecule type" value="Genomic_DNA"/>
</dbReference>
<dbReference type="GO" id="GO:0019843">
    <property type="term" value="F:rRNA binding"/>
    <property type="evidence" value="ECO:0007669"/>
    <property type="project" value="UniProtKB-UniRule"/>
</dbReference>
<evidence type="ECO:0000256" key="4">
    <source>
        <dbReference type="ARBA" id="ARBA00035244"/>
    </source>
</evidence>
<reference evidence="7 8" key="1">
    <citation type="journal article" date="2016" name="Nat. Commun.">
        <title>Thousands of microbial genomes shed light on interconnected biogeochemical processes in an aquifer system.</title>
        <authorList>
            <person name="Anantharaman K."/>
            <person name="Brown C.T."/>
            <person name="Hug L.A."/>
            <person name="Sharon I."/>
            <person name="Castelle C.J."/>
            <person name="Probst A.J."/>
            <person name="Thomas B.C."/>
            <person name="Singh A."/>
            <person name="Wilkins M.J."/>
            <person name="Karaoz U."/>
            <person name="Brodie E.L."/>
            <person name="Williams K.H."/>
            <person name="Hubbard S.S."/>
            <person name="Banfield J.F."/>
        </authorList>
    </citation>
    <scope>NUCLEOTIDE SEQUENCE [LARGE SCALE GENOMIC DNA]</scope>
</reference>
<comment type="function">
    <text evidence="5">One of the primary rRNA binding proteins, this protein initially binds near the 5'-end of the 23S rRNA. It is important during the early stages of 50S assembly. It makes multiple contacts with different domains of the 23S rRNA in the assembled 50S subunit and ribosome.</text>
</comment>
<protein>
    <recommendedName>
        <fullName evidence="4 5">Large ribosomal subunit protein uL4</fullName>
    </recommendedName>
</protein>
<dbReference type="InterPro" id="IPR013005">
    <property type="entry name" value="Ribosomal_uL4-like"/>
</dbReference>
<dbReference type="PANTHER" id="PTHR10746">
    <property type="entry name" value="50S RIBOSOMAL PROTEIN L4"/>
    <property type="match status" value="1"/>
</dbReference>
<dbReference type="GO" id="GO:0005840">
    <property type="term" value="C:ribosome"/>
    <property type="evidence" value="ECO:0007669"/>
    <property type="project" value="UniProtKB-KW"/>
</dbReference>
<keyword evidence="3 5" id="KW-0687">Ribonucleoprotein</keyword>
<keyword evidence="5" id="KW-0699">rRNA-binding</keyword>
<name>A0A1G2SIX2_9BACT</name>
<sequence>MEAIVYSTKGKEARKVALNEKIWGLSWNADLVHQVVTSMRANARTGTAAAKTRSDVSGGGKKPWAQKGTGRARHGSSRSPIWRHGGVTHGPLAEKDYSKKINKKVRAKALYTVLSEKLRKGEIMFVDDIVMKAPKTSEAKVILTNLSEVKGFEKLITKKRNAAYFAMAEKSEVAAKSFANFGSIDFDDVKNMNPIDLLNHKYIVIVSPEAAVGFIEGKIAAK</sequence>
<proteinExistence type="inferred from homology"/>
<evidence type="ECO:0000256" key="2">
    <source>
        <dbReference type="ARBA" id="ARBA00022980"/>
    </source>
</evidence>
<comment type="similarity">
    <text evidence="1 5">Belongs to the universal ribosomal protein uL4 family.</text>
</comment>
<dbReference type="HAMAP" id="MF_01328_B">
    <property type="entry name" value="Ribosomal_uL4_B"/>
    <property type="match status" value="1"/>
</dbReference>